<feature type="region of interest" description="Disordered" evidence="2">
    <location>
        <begin position="548"/>
        <end position="568"/>
    </location>
</feature>
<dbReference type="Gene3D" id="2.40.70.10">
    <property type="entry name" value="Acid Proteases"/>
    <property type="match status" value="1"/>
</dbReference>
<comment type="caution">
    <text evidence="3">The sequence shown here is derived from an EMBL/GenBank/DDBJ whole genome shotgun (WGS) entry which is preliminary data.</text>
</comment>
<dbReference type="EMBL" id="BKCJ010010449">
    <property type="protein sequence ID" value="GEU91639.1"/>
    <property type="molecule type" value="Genomic_DNA"/>
</dbReference>
<dbReference type="CDD" id="cd00303">
    <property type="entry name" value="retropepsin_like"/>
    <property type="match status" value="1"/>
</dbReference>
<keyword evidence="1" id="KW-0175">Coiled coil</keyword>
<feature type="region of interest" description="Disordered" evidence="2">
    <location>
        <begin position="759"/>
        <end position="870"/>
    </location>
</feature>
<name>A0A6L2P200_TANCI</name>
<feature type="region of interest" description="Disordered" evidence="2">
    <location>
        <begin position="493"/>
        <end position="525"/>
    </location>
</feature>
<dbReference type="PANTHER" id="PTHR33067">
    <property type="entry name" value="RNA-DIRECTED DNA POLYMERASE-RELATED"/>
    <property type="match status" value="1"/>
</dbReference>
<proteinExistence type="predicted"/>
<keyword evidence="3" id="KW-0695">RNA-directed DNA polymerase</keyword>
<feature type="compositionally biased region" description="Basic and acidic residues" evidence="2">
    <location>
        <begin position="965"/>
        <end position="977"/>
    </location>
</feature>
<feature type="compositionally biased region" description="Polar residues" evidence="2">
    <location>
        <begin position="551"/>
        <end position="563"/>
    </location>
</feature>
<evidence type="ECO:0000256" key="1">
    <source>
        <dbReference type="SAM" id="Coils"/>
    </source>
</evidence>
<feature type="compositionally biased region" description="Basic and acidic residues" evidence="2">
    <location>
        <begin position="857"/>
        <end position="870"/>
    </location>
</feature>
<protein>
    <submittedName>
        <fullName evidence="3">Reverse transcriptase domain-containing protein</fullName>
    </submittedName>
</protein>
<dbReference type="InterPro" id="IPR021109">
    <property type="entry name" value="Peptidase_aspartic_dom_sf"/>
</dbReference>
<feature type="region of interest" description="Disordered" evidence="2">
    <location>
        <begin position="965"/>
        <end position="986"/>
    </location>
</feature>
<sequence>MAAEVPQTLEYMGGQLNAAPLLEDFQDSHDDEKNTKSSQKYLNDLEEDFQARALLAKSKKFFKKGSQRFNSAKATKDTQYHKCGRNGHFVRDCFSKTLVHSFPSPSQNNTQPRLTCSSHHKTESKDFEVKYNKVKAKLALLSPGASASSSTLVKNKGLVTETCKWDEEDVSSDDNEVIEVKDLMALTEEETVSVSKEFESQRNSTDHPVTVIDSSETESDSTDESSVWSTSFPPLEKPGDAEPVSRSKTVKTTFKSICTFKTKALKGIIPNEPSSYLAQENKKASALKSNPAPAKNSKNVKITDNLYLATHLTSLGRSSTSKNPRPSKRFFPPYTHCGSIDHLSDDCLYYPVCKICGSYDHKTNGHNRIISLEREINPRNPQHPFKRCEVCGSSIHTTIDHYDIEWEAFTRSLIQYKKYLSEFWYSAKDLDNSKVSFSIPNGGIYGELGVNTFRKAIGAHYLSQSSDYVNLPSIDIVRPWFLTIGYEEEVSAKGTLKKSTKPEAKAGHRKQSTSSKQPPSSEATKASVIIHSESASRYDASADSIAEADLGTSSPNDSLPPQQDKTKSVCDGLETVLTSPEIGTSNAEKPSEEINFKEIKLEDLAKLVSNVKADFKDMDSPEYDHIIVVDDSEEDEKEDKNKEIYSTTNDATKDILASTPLSPRNSLPTELKELPSKFKELIDEVKALKTQVHGLEIKVSGDLKELPTKLEEFTMTVTSLTHQVTELKTLQWKLPVEFLLVPNQVASVQAKIKTSDALNAERTNLNKPQPETTTPPIPPIIPPVITTTTTQMQSPFLQSPPKSSSQPKGEHIKNYKGKKALSSEKAEKESTDSDSDDNETHVTGSIIESSRIKKKEAKAEAAKRKSKEQKEELVDLLGPEVVNKKGPITMKVYKEDDISEIIPEFKASDLHLEVEMKCFTSRRFTRREKDMLQVKKNKADLIRNDTSKVGNGYSEKEQIEANTDKTKHEMEKREMSKSTKSKSTKVKVKVKDGAEIEEMLNGLTRTHLMGRCMRTCSSSNLPGEFSPNLTSLNLRRRNRRCSKQPFILEESPVDTMVDQRTMAELLRAPTEGYVDAIVVPPILAEHFELKHSLINMMTSDQFFGLEKDNPHDHIRWFDKLTSTIKYKDVPNTEIKLMLFPFSLAGAARRWLEKEPPCSILTWEDFVFKFINEFFPPSRRTNLHLLRTCPHHGFTKLHQLDTFYNALNMADQDSLNSAAGGNLLERRTQDVLTFIENKFKIAKLTHAVNQQTSAVTTAMTAILKQFQATPPPASVKDVEEICVTCGVVPLSKLEKIKKMNEINIKAMQTKINNVKNELRNEMKTSIQVSMSNQTNELKNMMASFFQMNTASTSGPGPLPSNTIANPKGELKTITTRSGIVLDGSSVPMPPPFINPEEDDRVEETLTDPELGEFTIMVPPPLKMLKALLFYKEKLLELENTPLNENCSAVILKKLPEKLGDPRKFLIPCGFSELKCKALADLGASINLMPLSMLKKLGLPELISTRMTLELANRAICTSAGIARYVFVPVGKFTFPTNFVIVDYESDPRVLLILGRPFLQTARALIDVHGEEMILRDGRLVLIEKLLNLDSTKDLLPPHNINPLSGSATSSSPNHLLEEFVDELALITFPPGNDDLPFDIESDLREIEYLLNHDPTKEMDSILEDNLANPNVNLFDTIPEMFTNEHTLDYSSPPLYDDYNDDLFELEFDTVDVYNDSFDSKGEKIKESRLLIDELDLPRSSDFLHSSEYDSFLFEDFSEVDALPSTNYEDKVFNLGILIYENLFEVTTRVAPDKDENKLAISHASLILEDFNPPLYEFPFHKEVYGFETLLSFSSENEEKVFNLKILTSKGVHSSLLPELYHRGPKAFKAIQIFKSPMEIFSLLLWRGHPYLGSSMSPFLSPMNKSI</sequence>
<feature type="coiled-coil region" evidence="1">
    <location>
        <begin position="1296"/>
        <end position="1323"/>
    </location>
</feature>
<organism evidence="3">
    <name type="scientific">Tanacetum cinerariifolium</name>
    <name type="common">Dalmatian daisy</name>
    <name type="synonym">Chrysanthemum cinerariifolium</name>
    <dbReference type="NCBI Taxonomy" id="118510"/>
    <lineage>
        <taxon>Eukaryota</taxon>
        <taxon>Viridiplantae</taxon>
        <taxon>Streptophyta</taxon>
        <taxon>Embryophyta</taxon>
        <taxon>Tracheophyta</taxon>
        <taxon>Spermatophyta</taxon>
        <taxon>Magnoliopsida</taxon>
        <taxon>eudicotyledons</taxon>
        <taxon>Gunneridae</taxon>
        <taxon>Pentapetalae</taxon>
        <taxon>asterids</taxon>
        <taxon>campanulids</taxon>
        <taxon>Asterales</taxon>
        <taxon>Asteraceae</taxon>
        <taxon>Asteroideae</taxon>
        <taxon>Anthemideae</taxon>
        <taxon>Anthemidinae</taxon>
        <taxon>Tanacetum</taxon>
    </lineage>
</organism>
<feature type="compositionally biased region" description="Low complexity" evidence="2">
    <location>
        <begin position="783"/>
        <end position="807"/>
    </location>
</feature>
<dbReference type="SUPFAM" id="SSF50630">
    <property type="entry name" value="Acid proteases"/>
    <property type="match status" value="1"/>
</dbReference>
<feature type="region of interest" description="Disordered" evidence="2">
    <location>
        <begin position="192"/>
        <end position="246"/>
    </location>
</feature>
<feature type="compositionally biased region" description="Pro residues" evidence="2">
    <location>
        <begin position="773"/>
        <end position="782"/>
    </location>
</feature>
<dbReference type="GO" id="GO:0003964">
    <property type="term" value="F:RNA-directed DNA polymerase activity"/>
    <property type="evidence" value="ECO:0007669"/>
    <property type="project" value="UniProtKB-KW"/>
</dbReference>
<feature type="compositionally biased region" description="Basic and acidic residues" evidence="2">
    <location>
        <begin position="821"/>
        <end position="831"/>
    </location>
</feature>
<evidence type="ECO:0000313" key="3">
    <source>
        <dbReference type="EMBL" id="GEU91639.1"/>
    </source>
</evidence>
<evidence type="ECO:0000256" key="2">
    <source>
        <dbReference type="SAM" id="MobiDB-lite"/>
    </source>
</evidence>
<feature type="compositionally biased region" description="Low complexity" evidence="2">
    <location>
        <begin position="512"/>
        <end position="521"/>
    </location>
</feature>
<gene>
    <name evidence="3" type="ORF">Tci_063617</name>
</gene>
<dbReference type="PANTHER" id="PTHR33067:SF35">
    <property type="entry name" value="ASPARTIC PEPTIDASE DDI1-TYPE DOMAIN-CONTAINING PROTEIN"/>
    <property type="match status" value="1"/>
</dbReference>
<accession>A0A6L2P200</accession>
<keyword evidence="3" id="KW-0548">Nucleotidyltransferase</keyword>
<keyword evidence="3" id="KW-0808">Transferase</keyword>
<reference evidence="3" key="1">
    <citation type="journal article" date="2019" name="Sci. Rep.">
        <title>Draft genome of Tanacetum cinerariifolium, the natural source of mosquito coil.</title>
        <authorList>
            <person name="Yamashiro T."/>
            <person name="Shiraishi A."/>
            <person name="Satake H."/>
            <person name="Nakayama K."/>
        </authorList>
    </citation>
    <scope>NUCLEOTIDE SEQUENCE</scope>
</reference>